<dbReference type="AlphaFoldDB" id="A0A182W4D6"/>
<evidence type="ECO:0000313" key="4">
    <source>
        <dbReference type="Proteomes" id="UP000075920"/>
    </source>
</evidence>
<feature type="region of interest" description="Disordered" evidence="1">
    <location>
        <begin position="472"/>
        <end position="508"/>
    </location>
</feature>
<feature type="transmembrane region" description="Helical" evidence="2">
    <location>
        <begin position="20"/>
        <end position="39"/>
    </location>
</feature>
<feature type="region of interest" description="Disordered" evidence="1">
    <location>
        <begin position="394"/>
        <end position="439"/>
    </location>
</feature>
<dbReference type="Proteomes" id="UP000075920">
    <property type="component" value="Unassembled WGS sequence"/>
</dbReference>
<feature type="region of interest" description="Disordered" evidence="1">
    <location>
        <begin position="830"/>
        <end position="863"/>
    </location>
</feature>
<feature type="region of interest" description="Disordered" evidence="1">
    <location>
        <begin position="571"/>
        <end position="591"/>
    </location>
</feature>
<reference evidence="3" key="2">
    <citation type="submission" date="2020-05" db="UniProtKB">
        <authorList>
            <consortium name="EnsemblMetazoa"/>
        </authorList>
    </citation>
    <scope>IDENTIFICATION</scope>
    <source>
        <strain evidence="3">MINIMUS1</strain>
    </source>
</reference>
<feature type="compositionally biased region" description="Polar residues" evidence="1">
    <location>
        <begin position="182"/>
        <end position="191"/>
    </location>
</feature>
<dbReference type="VEuPathDB" id="VectorBase:AMIN005199"/>
<evidence type="ECO:0000313" key="3">
    <source>
        <dbReference type="EnsemblMetazoa" id="AMIN005199-PA"/>
    </source>
</evidence>
<feature type="compositionally biased region" description="Low complexity" evidence="1">
    <location>
        <begin position="474"/>
        <end position="490"/>
    </location>
</feature>
<keyword evidence="2" id="KW-0472">Membrane</keyword>
<name>A0A182W4D6_9DIPT</name>
<feature type="compositionally biased region" description="Low complexity" evidence="1">
    <location>
        <begin position="417"/>
        <end position="430"/>
    </location>
</feature>
<keyword evidence="2" id="KW-0812">Transmembrane</keyword>
<feature type="compositionally biased region" description="Low complexity" evidence="1">
    <location>
        <begin position="394"/>
        <end position="409"/>
    </location>
</feature>
<dbReference type="Gene3D" id="2.60.120.10">
    <property type="entry name" value="Jelly Rolls"/>
    <property type="match status" value="1"/>
</dbReference>
<sequence length="996" mass="112912">MIRDYPIILPALSNSDTARMFRPVLLVGVLLMVVIVVTAKDGTAERKLNIDPALRKALLRALRHLKERQEEEKQEQLLGDANTTEENFATTILDELLEESTVSDSDARVRDTSAVDYHTFVANAQEDDRDTIEGEVEQRDTGAVSIGSSDANEIIKTIIIAKPKATLSAPKLESENEIVPSVDQSTASTTEVPLPVTSSTTEQPSTTTGIPVPTTPAPTHNEDGENIEQVKSEDVKIFQAPLVAAFTVQQDQLGVPRNVIPLLQTPPKQKSPGATDFKPSPVILPVGAAASTPIQAVPSTQPLLAPLAPPSPISLSTRALEEKTRLLEQQLIALQNQQRAQEQLLRAKIQQEQAIIQQQQQQLQQQKQRLEEETRLRIQRFEQEQRLFRQQQQQFQQFQQQPPSTQQLPPFKPQPLPLQQQPLQQQAPQPTFVQELPRPGPAVQFIPSVSLPGGKPIPISVEQQLPFKEAVDFQPQQPSQQQQQQQQQQQGPKTTTSVEQVKAISQPPQLAREQALPLKPFQPFNLFPVLPPLLIGPSPFDQQQLPPLQQRNRVFRQEPVTGNFGLNVGPPQQAPFRPSQPLAFNGQPSVPLSDSQNLQNLLFQSGITSRSAEDFNIITKVLALNHGIPQASSQRMFAKLSPDQQRQLLFRNEVHKFRHRQLSRTGASTHAISLLLVCILLLPETNQVLLPNLDHTRTGFSRAEGSSVQTRPDRAQYYVVVRSTRGGRNTTDPVLPSIAKLTPDGQDLLDALARFSYFDRWSDEQRRDCCHRAQIRQFEPDQTVFVEGQAPVNYAHFMLSGECGLLQCLKLHRRRDRRTGAKRYRLSRAQPTEDEITRFHRRRQQGTDTSQTGEYPASTRHVPATERRRATKLEYHFVDIATYSRGSVFGIGEHMVDRAVFARTHVQCLLIPRYWLLEKPQNRGNIWNRIRIFLEQRQPSRDRLFRWFLNELLWHRYRKQLVDDFLLVHAPRHLPRLIDVPLVCRIEEFDVPNETD</sequence>
<protein>
    <submittedName>
        <fullName evidence="3">Uncharacterized protein</fullName>
    </submittedName>
</protein>
<evidence type="ECO:0000256" key="2">
    <source>
        <dbReference type="SAM" id="Phobius"/>
    </source>
</evidence>
<reference evidence="4" key="1">
    <citation type="submission" date="2013-03" db="EMBL/GenBank/DDBJ databases">
        <title>The Genome Sequence of Anopheles minimus MINIMUS1.</title>
        <authorList>
            <consortium name="The Broad Institute Genomics Platform"/>
            <person name="Neafsey D.E."/>
            <person name="Walton C."/>
            <person name="Walker B."/>
            <person name="Young S.K."/>
            <person name="Zeng Q."/>
            <person name="Gargeya S."/>
            <person name="Fitzgerald M."/>
            <person name="Haas B."/>
            <person name="Abouelleil A."/>
            <person name="Allen A.W."/>
            <person name="Alvarado L."/>
            <person name="Arachchi H.M."/>
            <person name="Berlin A.M."/>
            <person name="Chapman S.B."/>
            <person name="Gainer-Dewar J."/>
            <person name="Goldberg J."/>
            <person name="Griggs A."/>
            <person name="Gujja S."/>
            <person name="Hansen M."/>
            <person name="Howarth C."/>
            <person name="Imamovic A."/>
            <person name="Ireland A."/>
            <person name="Larimer J."/>
            <person name="McCowan C."/>
            <person name="Murphy C."/>
            <person name="Pearson M."/>
            <person name="Poon T.W."/>
            <person name="Priest M."/>
            <person name="Roberts A."/>
            <person name="Saif S."/>
            <person name="Shea T."/>
            <person name="Sisk P."/>
            <person name="Sykes S."/>
            <person name="Wortman J."/>
            <person name="Nusbaum C."/>
            <person name="Birren B."/>
        </authorList>
    </citation>
    <scope>NUCLEOTIDE SEQUENCE [LARGE SCALE GENOMIC DNA]</scope>
    <source>
        <strain evidence="4">MINIMUS1</strain>
    </source>
</reference>
<dbReference type="SUPFAM" id="SSF51206">
    <property type="entry name" value="cAMP-binding domain-like"/>
    <property type="match status" value="1"/>
</dbReference>
<dbReference type="InterPro" id="IPR018490">
    <property type="entry name" value="cNMP-bd_dom_sf"/>
</dbReference>
<dbReference type="EnsemblMetazoa" id="AMIN005199-RA">
    <property type="protein sequence ID" value="AMIN005199-PA"/>
    <property type="gene ID" value="AMIN005199"/>
</dbReference>
<feature type="region of interest" description="Disordered" evidence="1">
    <location>
        <begin position="170"/>
        <end position="224"/>
    </location>
</feature>
<proteinExistence type="predicted"/>
<evidence type="ECO:0000256" key="1">
    <source>
        <dbReference type="SAM" id="MobiDB-lite"/>
    </source>
</evidence>
<feature type="compositionally biased region" description="Low complexity" evidence="1">
    <location>
        <begin position="197"/>
        <end position="208"/>
    </location>
</feature>
<organism evidence="3 4">
    <name type="scientific">Anopheles minimus</name>
    <dbReference type="NCBI Taxonomy" id="112268"/>
    <lineage>
        <taxon>Eukaryota</taxon>
        <taxon>Metazoa</taxon>
        <taxon>Ecdysozoa</taxon>
        <taxon>Arthropoda</taxon>
        <taxon>Hexapoda</taxon>
        <taxon>Insecta</taxon>
        <taxon>Pterygota</taxon>
        <taxon>Neoptera</taxon>
        <taxon>Endopterygota</taxon>
        <taxon>Diptera</taxon>
        <taxon>Nematocera</taxon>
        <taxon>Culicoidea</taxon>
        <taxon>Culicidae</taxon>
        <taxon>Anophelinae</taxon>
        <taxon>Anopheles</taxon>
    </lineage>
</organism>
<keyword evidence="2" id="KW-1133">Transmembrane helix</keyword>
<accession>A0A182W4D6</accession>
<keyword evidence="4" id="KW-1185">Reference proteome</keyword>
<dbReference type="InterPro" id="IPR014710">
    <property type="entry name" value="RmlC-like_jellyroll"/>
</dbReference>